<evidence type="ECO:0000256" key="1">
    <source>
        <dbReference type="SAM" id="MobiDB-lite"/>
    </source>
</evidence>
<feature type="region of interest" description="Disordered" evidence="1">
    <location>
        <begin position="18"/>
        <end position="48"/>
    </location>
</feature>
<keyword evidence="2" id="KW-0732">Signal</keyword>
<proteinExistence type="predicted"/>
<evidence type="ECO:0000313" key="3">
    <source>
        <dbReference type="EMBL" id="VDK52985.1"/>
    </source>
</evidence>
<feature type="chain" id="PRO_5043138668" evidence="2">
    <location>
        <begin position="20"/>
        <end position="184"/>
    </location>
</feature>
<name>A0A183DB99_9BILA</name>
<feature type="compositionally biased region" description="Basic and acidic residues" evidence="1">
    <location>
        <begin position="39"/>
        <end position="48"/>
    </location>
</feature>
<sequence length="184" mass="19808">MHCTLVVTSAVLLAICTEAQPPPPPPPPSPVRGLDLPESEVHSSKQETNKDKCLVAIDEVTDILTHTREVLTDAQGKEGTAAQHRNDIAGTAGKVSGIISQVKQLREQRKMQLINAASDDVAAPESHDRCLSALSNLKEQIQKACEEVYICAQGIGDAKLMFSYGRLMGVINKWERIGKPGSSA</sequence>
<dbReference type="WBParaSite" id="GPUH_0000599801-mRNA-1">
    <property type="protein sequence ID" value="GPUH_0000599801-mRNA-1"/>
    <property type="gene ID" value="GPUH_0000599801"/>
</dbReference>
<organism evidence="5">
    <name type="scientific">Gongylonema pulchrum</name>
    <dbReference type="NCBI Taxonomy" id="637853"/>
    <lineage>
        <taxon>Eukaryota</taxon>
        <taxon>Metazoa</taxon>
        <taxon>Ecdysozoa</taxon>
        <taxon>Nematoda</taxon>
        <taxon>Chromadorea</taxon>
        <taxon>Rhabditida</taxon>
        <taxon>Spirurina</taxon>
        <taxon>Spiruromorpha</taxon>
        <taxon>Spiruroidea</taxon>
        <taxon>Gongylonematidae</taxon>
        <taxon>Gongylonema</taxon>
    </lineage>
</organism>
<keyword evidence="4" id="KW-1185">Reference proteome</keyword>
<dbReference type="AlphaFoldDB" id="A0A183DB99"/>
<reference evidence="5" key="1">
    <citation type="submission" date="2016-06" db="UniProtKB">
        <authorList>
            <consortium name="WormBaseParasite"/>
        </authorList>
    </citation>
    <scope>IDENTIFICATION</scope>
</reference>
<protein>
    <submittedName>
        <fullName evidence="5">Secreted protein</fullName>
    </submittedName>
</protein>
<gene>
    <name evidence="3" type="ORF">GPUH_LOCUS5990</name>
</gene>
<evidence type="ECO:0000313" key="4">
    <source>
        <dbReference type="Proteomes" id="UP000271098"/>
    </source>
</evidence>
<reference evidence="3 4" key="2">
    <citation type="submission" date="2018-11" db="EMBL/GenBank/DDBJ databases">
        <authorList>
            <consortium name="Pathogen Informatics"/>
        </authorList>
    </citation>
    <scope>NUCLEOTIDE SEQUENCE [LARGE SCALE GENOMIC DNA]</scope>
</reference>
<dbReference type="Proteomes" id="UP000271098">
    <property type="component" value="Unassembled WGS sequence"/>
</dbReference>
<evidence type="ECO:0000256" key="2">
    <source>
        <dbReference type="SAM" id="SignalP"/>
    </source>
</evidence>
<feature type="signal peptide" evidence="2">
    <location>
        <begin position="1"/>
        <end position="19"/>
    </location>
</feature>
<feature type="compositionally biased region" description="Pro residues" evidence="1">
    <location>
        <begin position="20"/>
        <end position="30"/>
    </location>
</feature>
<evidence type="ECO:0000313" key="5">
    <source>
        <dbReference type="WBParaSite" id="GPUH_0000599801-mRNA-1"/>
    </source>
</evidence>
<dbReference type="EMBL" id="UYRT01013393">
    <property type="protein sequence ID" value="VDK52985.1"/>
    <property type="molecule type" value="Genomic_DNA"/>
</dbReference>
<accession>A0A183DB99</accession>